<name>A0A3S0XXJ3_9BURK</name>
<gene>
    <name evidence="1" type="ORF">EJP67_33395</name>
</gene>
<dbReference type="AlphaFoldDB" id="A0A3S0XXJ3"/>
<dbReference type="RefSeq" id="WP_126026008.1">
    <property type="nucleotide sequence ID" value="NZ_RXFT01000030.1"/>
</dbReference>
<evidence type="ECO:0000313" key="1">
    <source>
        <dbReference type="EMBL" id="RUR71953.1"/>
    </source>
</evidence>
<dbReference type="OrthoDB" id="9892604at2"/>
<dbReference type="EMBL" id="RXFT01000030">
    <property type="protein sequence ID" value="RUR71953.1"/>
    <property type="molecule type" value="Genomic_DNA"/>
</dbReference>
<comment type="caution">
    <text evidence="1">The sequence shown here is derived from an EMBL/GenBank/DDBJ whole genome shotgun (WGS) entry which is preliminary data.</text>
</comment>
<sequence>MTSAADNESCELRIMKKWKAKKFGDSLKIVLDYKASLIAASKRSKRQVASVIVKKLQPISVGV</sequence>
<organism evidence="1 2">
    <name type="scientific">Variovorax guangxiensis</name>
    <dbReference type="NCBI Taxonomy" id="1775474"/>
    <lineage>
        <taxon>Bacteria</taxon>
        <taxon>Pseudomonadati</taxon>
        <taxon>Pseudomonadota</taxon>
        <taxon>Betaproteobacteria</taxon>
        <taxon>Burkholderiales</taxon>
        <taxon>Comamonadaceae</taxon>
        <taxon>Variovorax</taxon>
    </lineage>
</organism>
<proteinExistence type="predicted"/>
<dbReference type="Proteomes" id="UP000281118">
    <property type="component" value="Unassembled WGS sequence"/>
</dbReference>
<reference evidence="1 2" key="1">
    <citation type="submission" date="2018-12" db="EMBL/GenBank/DDBJ databases">
        <title>The genome sequences of Variovorax guangxiensis DSM 27352.</title>
        <authorList>
            <person name="Gao J."/>
            <person name="Sun J."/>
        </authorList>
    </citation>
    <scope>NUCLEOTIDE SEQUENCE [LARGE SCALE GENOMIC DNA]</scope>
    <source>
        <strain evidence="1 2">DSM 27352</strain>
    </source>
</reference>
<protein>
    <submittedName>
        <fullName evidence="1">Uncharacterized protein</fullName>
    </submittedName>
</protein>
<evidence type="ECO:0000313" key="2">
    <source>
        <dbReference type="Proteomes" id="UP000281118"/>
    </source>
</evidence>
<accession>A0A3S0XXJ3</accession>